<feature type="region of interest" description="Disordered" evidence="1">
    <location>
        <begin position="1"/>
        <end position="24"/>
    </location>
</feature>
<dbReference type="Proteomes" id="UP000076154">
    <property type="component" value="Unassembled WGS sequence"/>
</dbReference>
<evidence type="ECO:0000256" key="1">
    <source>
        <dbReference type="SAM" id="MobiDB-lite"/>
    </source>
</evidence>
<gene>
    <name evidence="2" type="ORF">Hypma_001756</name>
</gene>
<protein>
    <submittedName>
        <fullName evidence="2">Uncharacterized protein</fullName>
    </submittedName>
</protein>
<name>A0A369J7M4_HYPMA</name>
<sequence>MVPLVAEGRGFKRSKQRGQSKLEFPPIPPAPVVVIVSKHTDASMPVHSRHSVYHLSQSQRSHNNKPAGTQTLVHSFWVMDPRKIRKDLQMIPRTALCLSEDALTYFDDGSITKLVSLLCSSFPISPSHCAIVHRPRCNAGGIRKSQFIRIQNSRSGYSFDVYAPMWPNWTRTSSHSSHAGPKEGGSPLLPNLHNLNSVFEEFNGCTMLRLPHCRVQPAVD</sequence>
<proteinExistence type="predicted"/>
<evidence type="ECO:0000313" key="2">
    <source>
        <dbReference type="EMBL" id="RDB17412.1"/>
    </source>
</evidence>
<reference evidence="2" key="1">
    <citation type="submission" date="2018-04" db="EMBL/GenBank/DDBJ databases">
        <title>Whole genome sequencing of Hypsizygus marmoreus.</title>
        <authorList>
            <person name="Choi I.-G."/>
            <person name="Min B."/>
            <person name="Kim J.-G."/>
            <person name="Kim S."/>
            <person name="Oh Y.-L."/>
            <person name="Kong W.-S."/>
            <person name="Park H."/>
            <person name="Jeong J."/>
            <person name="Song E.-S."/>
        </authorList>
    </citation>
    <scope>NUCLEOTIDE SEQUENCE [LARGE SCALE GENOMIC DNA]</scope>
    <source>
        <strain evidence="2">51987-8</strain>
    </source>
</reference>
<accession>A0A369J7M4</accession>
<evidence type="ECO:0000313" key="3">
    <source>
        <dbReference type="Proteomes" id="UP000076154"/>
    </source>
</evidence>
<dbReference type="EMBL" id="LUEZ02000113">
    <property type="protein sequence ID" value="RDB17412.1"/>
    <property type="molecule type" value="Genomic_DNA"/>
</dbReference>
<comment type="caution">
    <text evidence="2">The sequence shown here is derived from an EMBL/GenBank/DDBJ whole genome shotgun (WGS) entry which is preliminary data.</text>
</comment>
<keyword evidence="3" id="KW-1185">Reference proteome</keyword>
<organism evidence="2 3">
    <name type="scientific">Hypsizygus marmoreus</name>
    <name type="common">White beech mushroom</name>
    <name type="synonym">Agaricus marmoreus</name>
    <dbReference type="NCBI Taxonomy" id="39966"/>
    <lineage>
        <taxon>Eukaryota</taxon>
        <taxon>Fungi</taxon>
        <taxon>Dikarya</taxon>
        <taxon>Basidiomycota</taxon>
        <taxon>Agaricomycotina</taxon>
        <taxon>Agaricomycetes</taxon>
        <taxon>Agaricomycetidae</taxon>
        <taxon>Agaricales</taxon>
        <taxon>Tricholomatineae</taxon>
        <taxon>Lyophyllaceae</taxon>
        <taxon>Hypsizygus</taxon>
    </lineage>
</organism>
<dbReference type="AlphaFoldDB" id="A0A369J7M4"/>
<dbReference type="InParanoid" id="A0A369J7M4"/>